<dbReference type="Gene3D" id="3.40.366.10">
    <property type="entry name" value="Malonyl-Coenzyme A Acyl Carrier Protein, domain 2"/>
    <property type="match status" value="1"/>
</dbReference>
<keyword evidence="3" id="KW-0436">Ligase</keyword>
<evidence type="ECO:0000259" key="12">
    <source>
        <dbReference type="PROSITE" id="PS52004"/>
    </source>
</evidence>
<dbReference type="Pfam" id="PF07993">
    <property type="entry name" value="NAD_binding_4"/>
    <property type="match status" value="1"/>
</dbReference>
<feature type="active site" description="Proton acceptor; for dehydratase activity" evidence="9">
    <location>
        <position position="978"/>
    </location>
</feature>
<dbReference type="InterPro" id="IPR016039">
    <property type="entry name" value="Thiolase-like"/>
</dbReference>
<dbReference type="InterPro" id="IPR010071">
    <property type="entry name" value="AA_adenyl_dom"/>
</dbReference>
<dbReference type="Pfam" id="PF16197">
    <property type="entry name" value="KAsynt_C_assoc"/>
    <property type="match status" value="1"/>
</dbReference>
<sequence length="4010" mass="440526">MTSLTKRGEPIAVVGSGCRFPGESSSPAKLWELLQEPRDLVADIPSVRFNSRGFYHHDGEHHGSTNVTKSYLLSEDHRLFDAAFYNINPREAEALDPQQRLLLETVYEALESAGFSIEGLQGSQTSVFAGLMSADYYDIQLRDVDTSHQYQATGTARSILSNRISYFFDWRGPSVTIDTACSSSLVAVHQAVQSLRSGESSLAVAVGANLILGPEQYISESKLHMLSPGGRSKMWDASADGYGRGEGFAAVILKTLNQALKDGDHIECIIRETGVNQDGRTTGITMPSATSQAALIRQTYERAGLDWRKKSDRCQYFEAHGTGTPAGDPIEAEAVRNVFFDTESGDYADDDILFVGSIKTVIGHLEGSAGLAGILKASLALKHRVIPPNMHFCNLNPSVKPFYQHLRIPTACQKWPAVPAGSPRRASVNSFGFGGTNAHAIIESYDANMEGPAVVAVSAAPVGPFTFSAQSERSLLGMLEAFSKYLKGVDSVNLSDLAWTLQSRRSNFPIKAAFSGLTREKLASQIDLRMEATRDTPGASVGTRSMPNFDAPRVLGIFTGQGAQWPSMGRELLVASQSFRQSIVHLERSLRDLPDPPTWSLQSELMAEGSSSRVGEAEVSQPLCTAVQVALVDILKHARVSLDAVVGHSSGEIAAAYAAGMITSGDAIRIAYYRGLYAKLARGPTGCKGAMMAVGIPFDEASAFCARPQFMGRISVAASNAPASVTLSGDDDAIREAKNIFDKDRKFARLLKVDTAYHSLHMKPCSKPYLRSLQACHIQVQPQSTCIWFSSVRDLDGTVYDDLGVLKDSYWRDNMTSPVLFSQAIERAIGERGHFDIAVEIGPHPALKGPVTQTINQIAGVKIPYNGLLNRGSNDIEAVSDAISFVWAQLGASSVDFDGYRLSFTDLDVKPKLLKDLPSYPWDHGQIFWKESRISRNFRTREDPSHELLGARCPGDTEQDRRWRNILRLNEIPWLRGHQFQHQVVFPAAGYVAMALEASKSLFGGRPGEIIELRDIVIHKAITLEEDSAGVETLFSLKRAENTTDNRNGSLSTATADFACYANFSQETDTTDKIFSGRVVVMPGGSLANSLPSRDPEPPYMNDINMESFYSSMSEIGLDYTGLFRQLTSAKRRMHRASATALAPPTTLVVHPALLDLCFQTVFIGYCWPNDGSLRTSYLPTSIRRILVNTSLREAREGKEFAANVDSYITRTSTEEICGDVDMFSGKDDALEIQVEGLTCSSFSQAENIGDRMLYSQTVWNMDISSGETELSGPEKDPPEVLELVDLCERLTYFYLRYLSKEIGKDEASGFKQHHQTHIEFIDYILPLIANGKHPTTRKEWAADTREQLLTMAAKFPESVDLALVRAVGENLPSIMRGEVDTLSIMLENDMLGRFYKLGLGFTHLNGRLARIASQLAHRYPHMKILELGAGTGGTTASVLRALGGAFSSYTFTDVSTGFFEKAREQFQTYANKMKYMVLDLEKDVAEQDYAENSFDLIIASNVLHATKTLADTLNNVRRLLKPGGYLLLIEITGAPLRAGFIMSGLPGWWLGANDGRRFAPTISPVKWDSLLRSTGFSGIDTIEHDLHDTSKYMTSFIVSQALDDRINFLRQPTLAPLDLAPVVDRFIIVGGKTLHTAKLVRNIHVLLRSLNIGVVVVDALDGLQLSELSLSTAVLCLTEMDEPIFESMSPEKLRLIQGFFNRAGYVLWVTHGCRADSPYSNMTVGLGRTLLFEMPHVRLQFLDIGSLGATAADAGLLTDTLLRLVAADSLGEPDSLLWSTEPELAFDNGKLFIPRVRPMRELNNRLNALRRPATKNVSPETTAVDIVWSGSSYFLRESRLLHSFDHPTPGYNTIRVTYSLLSALRITAESLLFLCFGVLIETGERVIALSKANGSIIETPITWTLPADDIPFGQEEQYIWSVADNLVAQAVLSSVPANGTIVLHELDMSLASLIARRAGEAQIKAIFTTSRPPPEDSSFWTFIHPYSSERRIRSMIPTDVDLFIDVSETAPVNIGSRISACLPHSCNKLTGGLVSAQASKLNSDFSSKELRGALTQATLRSKSDSTSGKGFPEFNKVRPSDILDGKADRAPISVVDWSETSPLPVRVAPSDPKGLFSKDKTYLLIGLTGDLGLSLCRWMATNGAKYFVLASRRPNIDSRWLEELQQLGATVKVVEVDISDKKSLHGAYDKICATMPPIGGVANGAMILSDQIFSDMSLEDFNSVLKPKVEGTKNLDELFSEESLEFFVLFSSLACIIGNPGQSNYNASNMFMTALAAQRRKRGLPASTFALGMVLGVGFFTRNQSLEGDSMRKFRFMPIPEPEFHQIFTEAVIAGRPESGQPSEIITGLKTSTASAIEEERAPWYKNPRFSHYVLEEDEIVEGKEGKGKILSVKQELELAKSDEEACQILQTCFSAKLGIILQLPSDNSINSSIPLVELGVDSLLSVEIRTWFLKELNVDIPALKILSSTSVADMCKDVISKLPTQFLPVTGAAPANKEPDEAPGLDASNAEAGEANTALSGGETTLSTEDSFGSSLDSQSDSSASSIQDTPLKSDSGKLNSDREPTGWEQAALQRVERMSHAQSRLWFLDIYLEDQATYNIVYSCRLKGPIQVSQLERALRTVAQRHESLRTCFFSDAQTGQAMQGILESSSTRLEWKHITDESEVDKEFSRIKSHIYSLERGETMLATLLSLSSDSHFLIFGYHHIIMDAVSWRTFIQDLDEAYRSNSLKRPIRQCAEFSAKQRHLIDAGDLKDDLAFWKSEYPDMPPVLPLFPFCRVRSRKALSKYDIHRLDMVLDSALVARVKQASVRLKTTAFHFYLSTFQVLLFRFLDATDFSIGIADSNRTDGEFVGSLGFFMNLLPTRFHLEAKQRFHDILKTTRDKTYAALSHSRLPFDVLLDELNVTRSSAQSPIFQAIMNYQRGTLQQSSLGDCRLEIVSVEDAKTAYDISATIVEDGTEGSSSIVSLTTQKYLYSSNDLNLIMKSYVHLLDLVSRDTSLPLDECSLFSDSDSRKGFELGRGSRIHWDWPETICHRVDNIVQKHPNRIAVKDGHGKILTYKQMAERIDAIAEALLAADVTPRSRVAVFCDPTADTVCSLLAILRVGAVYVPLDLRNPVQRLAVIVKNCEPSAILCHGPTIEDSPGLGPQQARIINLSTIVGSSLIPSPNKAVANSPAFVLYTSGSTGTPKGITLKHSNVLNQVAAAQQHIGMRDEVILQQSSLAFDMSAQQMLCALTGGGTVVVVPKNTRGDAVELAKLIQAEKVTCTMCTPSEYSVLLRFGSPYLANCSSWRIAITGGEILTNQLKQQFQNLGLQHLLLFDVYGPTEVSWACSVGKIPYDDLHANSEGGLCPIGPSQPNYSVYIVDEHLRPVPVGFPGEVCIGGAGVSSGYLNNDKLTEKKYIPDPFATADDIARGWDRMYRSGDRGRLNADGSLIFLARMDGGSQIKLRGLRIELDDVTNTILHTADGILTDAAISVRGDPAFLVAFVVVSQEASLSDTRQFLKQLLQRLPLPQYMRPAEILPLDRLPMNQNGKIDRSALDTIPLPRQSKSDTESSILSTLESQLAAIWEEILPNDAVGSFAVGRDSDFFYVGGNSLLLVRLQSLIHESFHISIPLVELFQDSTLGGIASRISTKCDQDAPAQAIDWDYEISVPKAELHSAVAVAPKFARPIVPGMVGKVVLLTGSTGFLGKAILRQLVADSTVRKVHCVAIRSSGQLGVRRLPIESDKIETHAGNLSMPRLGLSETEFATLSQEIDAIIHNGADVSFLKSYPSLRKPNVGSTKELVKLALPRKIPFHFVSTSGVAHLSSADSLAEVSVAELRPSTDGSNGYTASKWASEAFLEHVAEELGLPTWIHRPTNIFGEGVPATDIMQNVRYYSLLMNAVPSMEDWRGYFDLVHVDTVAVDVVREVLGDRILTSREAASGGKTFMISHHCSDTKMPVHELKYTLEKESGNPFETLTMHEWVSRAGKRGLDRMVGSFLETAVAGKDHLAFPMIMKSEKTGM</sequence>
<dbReference type="InterPro" id="IPR018201">
    <property type="entry name" value="Ketoacyl_synth_AS"/>
</dbReference>
<dbReference type="InterPro" id="IPR014030">
    <property type="entry name" value="Ketoacyl_synth_N"/>
</dbReference>
<dbReference type="PROSITE" id="PS52019">
    <property type="entry name" value="PKS_MFAS_DH"/>
    <property type="match status" value="1"/>
</dbReference>
<dbReference type="Pfam" id="PF00698">
    <property type="entry name" value="Acyl_transf_1"/>
    <property type="match status" value="1"/>
</dbReference>
<keyword evidence="7" id="KW-0511">Multifunctional enzyme</keyword>
<dbReference type="Pfam" id="PF00550">
    <property type="entry name" value="PP-binding"/>
    <property type="match status" value="2"/>
</dbReference>
<dbReference type="Gene3D" id="3.30.559.10">
    <property type="entry name" value="Chloramphenicol acetyltransferase-like domain"/>
    <property type="match status" value="1"/>
</dbReference>
<feature type="compositionally biased region" description="Polar residues" evidence="10">
    <location>
        <begin position="2519"/>
        <end position="2531"/>
    </location>
</feature>
<dbReference type="Pfam" id="PF00501">
    <property type="entry name" value="AMP-binding"/>
    <property type="match status" value="1"/>
</dbReference>
<dbReference type="CDD" id="cd19532">
    <property type="entry name" value="C_PKS-NRPS"/>
    <property type="match status" value="1"/>
</dbReference>
<dbReference type="PROSITE" id="PS00012">
    <property type="entry name" value="PHOSPHOPANTETHEINE"/>
    <property type="match status" value="1"/>
</dbReference>
<feature type="compositionally biased region" description="Low complexity" evidence="10">
    <location>
        <begin position="2532"/>
        <end position="2548"/>
    </location>
</feature>
<dbReference type="InterPro" id="IPR020806">
    <property type="entry name" value="PKS_PP-bd"/>
</dbReference>
<dbReference type="SUPFAM" id="SSF53901">
    <property type="entry name" value="Thiolase-like"/>
    <property type="match status" value="1"/>
</dbReference>
<protein>
    <submittedName>
        <fullName evidence="14">Hybrid PKS-NRPS biosynthetic cluster</fullName>
    </submittedName>
</protein>
<dbReference type="Gene3D" id="3.40.50.720">
    <property type="entry name" value="NAD(P)-binding Rossmann-like Domain"/>
    <property type="match status" value="3"/>
</dbReference>
<accession>A0A9P8LHX9</accession>
<keyword evidence="2" id="KW-0597">Phosphoprotein</keyword>
<organism evidence="14 15">
    <name type="scientific">Trichoglossum hirsutum</name>
    <dbReference type="NCBI Taxonomy" id="265104"/>
    <lineage>
        <taxon>Eukaryota</taxon>
        <taxon>Fungi</taxon>
        <taxon>Dikarya</taxon>
        <taxon>Ascomycota</taxon>
        <taxon>Pezizomycotina</taxon>
        <taxon>Geoglossomycetes</taxon>
        <taxon>Geoglossales</taxon>
        <taxon>Geoglossaceae</taxon>
        <taxon>Trichoglossum</taxon>
    </lineage>
</organism>
<dbReference type="InterPro" id="IPR016036">
    <property type="entry name" value="Malonyl_transacylase_ACP-bd"/>
</dbReference>
<dbReference type="GO" id="GO:0004315">
    <property type="term" value="F:3-oxoacyl-[acyl-carrier-protein] synthase activity"/>
    <property type="evidence" value="ECO:0007669"/>
    <property type="project" value="InterPro"/>
</dbReference>
<dbReference type="SMART" id="SM00826">
    <property type="entry name" value="PKS_DH"/>
    <property type="match status" value="1"/>
</dbReference>
<dbReference type="InterPro" id="IPR036291">
    <property type="entry name" value="NAD(P)-bd_dom_sf"/>
</dbReference>
<dbReference type="InterPro" id="IPR049900">
    <property type="entry name" value="PKS_mFAS_DH"/>
</dbReference>
<dbReference type="PROSITE" id="PS00455">
    <property type="entry name" value="AMP_BINDING"/>
    <property type="match status" value="1"/>
</dbReference>
<dbReference type="Gene3D" id="3.30.300.30">
    <property type="match status" value="1"/>
</dbReference>
<dbReference type="InterPro" id="IPR020845">
    <property type="entry name" value="AMP-binding_CS"/>
</dbReference>
<evidence type="ECO:0000256" key="8">
    <source>
        <dbReference type="ARBA" id="ARBA00029443"/>
    </source>
</evidence>
<name>A0A9P8LHX9_9PEZI</name>
<keyword evidence="6" id="KW-0677">Repeat</keyword>
<feature type="domain" description="PKS/mFAS DH" evidence="13">
    <location>
        <begin position="946"/>
        <end position="1249"/>
    </location>
</feature>
<comment type="caution">
    <text evidence="14">The sequence shown here is derived from an EMBL/GenBank/DDBJ whole genome shotgun (WGS) entry which is preliminary data.</text>
</comment>
<dbReference type="InterPro" id="IPR013120">
    <property type="entry name" value="FAR_NAD-bd"/>
</dbReference>
<dbReference type="SMART" id="SM00825">
    <property type="entry name" value="PKS_KS"/>
    <property type="match status" value="1"/>
</dbReference>
<dbReference type="CDD" id="cd00833">
    <property type="entry name" value="PKS"/>
    <property type="match status" value="1"/>
</dbReference>
<dbReference type="SUPFAM" id="SSF52777">
    <property type="entry name" value="CoA-dependent acyltransferases"/>
    <property type="match status" value="2"/>
</dbReference>
<feature type="domain" description="Carrier" evidence="11">
    <location>
        <begin position="2405"/>
        <end position="2484"/>
    </location>
</feature>
<keyword evidence="1" id="KW-0596">Phosphopantetheine</keyword>
<dbReference type="InterPro" id="IPR057326">
    <property type="entry name" value="KR_dom"/>
</dbReference>
<dbReference type="FunFam" id="3.40.47.10:FF:000019">
    <property type="entry name" value="Polyketide synthase type I"/>
    <property type="match status" value="1"/>
</dbReference>
<dbReference type="Pfam" id="PF00109">
    <property type="entry name" value="ketoacyl-synt"/>
    <property type="match status" value="1"/>
</dbReference>
<dbReference type="InterPro" id="IPR001242">
    <property type="entry name" value="Condensation_dom"/>
</dbReference>
<dbReference type="SMART" id="SM00822">
    <property type="entry name" value="PKS_KR"/>
    <property type="match status" value="1"/>
</dbReference>
<dbReference type="Gene3D" id="3.40.47.10">
    <property type="match status" value="1"/>
</dbReference>
<dbReference type="NCBIfam" id="TIGR01733">
    <property type="entry name" value="AA-adenyl-dom"/>
    <property type="match status" value="1"/>
</dbReference>
<dbReference type="InterPro" id="IPR020841">
    <property type="entry name" value="PKS_Beta-ketoAc_synthase_dom"/>
</dbReference>
<feature type="region of interest" description="C-terminal hotdog fold" evidence="9">
    <location>
        <begin position="1101"/>
        <end position="1249"/>
    </location>
</feature>
<dbReference type="Proteomes" id="UP000750711">
    <property type="component" value="Unassembled WGS sequence"/>
</dbReference>
<dbReference type="SMART" id="SM00827">
    <property type="entry name" value="PKS_AT"/>
    <property type="match status" value="1"/>
</dbReference>
<dbReference type="InterPro" id="IPR029063">
    <property type="entry name" value="SAM-dependent_MTases_sf"/>
</dbReference>
<dbReference type="SUPFAM" id="SSF47336">
    <property type="entry name" value="ACP-like"/>
    <property type="match status" value="2"/>
</dbReference>
<comment type="similarity">
    <text evidence="8">In the C-terminal section; belongs to the NRP synthetase family.</text>
</comment>
<dbReference type="InterPro" id="IPR014043">
    <property type="entry name" value="Acyl_transferase_dom"/>
</dbReference>
<dbReference type="GO" id="GO:0031177">
    <property type="term" value="F:phosphopantetheine binding"/>
    <property type="evidence" value="ECO:0007669"/>
    <property type="project" value="InterPro"/>
</dbReference>
<evidence type="ECO:0000313" key="15">
    <source>
        <dbReference type="Proteomes" id="UP000750711"/>
    </source>
</evidence>
<dbReference type="Gene3D" id="1.10.1200.10">
    <property type="entry name" value="ACP-like"/>
    <property type="match status" value="2"/>
</dbReference>
<dbReference type="InterPro" id="IPR049551">
    <property type="entry name" value="PKS_DH_C"/>
</dbReference>
<feature type="domain" description="Carrier" evidence="11">
    <location>
        <begin position="3560"/>
        <end position="3640"/>
    </location>
</feature>
<evidence type="ECO:0000256" key="1">
    <source>
        <dbReference type="ARBA" id="ARBA00022450"/>
    </source>
</evidence>
<dbReference type="InterPro" id="IPR000873">
    <property type="entry name" value="AMP-dep_synth/lig_dom"/>
</dbReference>
<feature type="region of interest" description="Disordered" evidence="10">
    <location>
        <begin position="2517"/>
        <end position="2568"/>
    </location>
</feature>
<dbReference type="PROSITE" id="PS50075">
    <property type="entry name" value="CARRIER"/>
    <property type="match status" value="2"/>
</dbReference>
<dbReference type="SUPFAM" id="SSF52151">
    <property type="entry name" value="FabD/lysophospholipase-like"/>
    <property type="match status" value="1"/>
</dbReference>
<evidence type="ECO:0000256" key="2">
    <source>
        <dbReference type="ARBA" id="ARBA00022553"/>
    </source>
</evidence>
<evidence type="ECO:0000256" key="4">
    <source>
        <dbReference type="ARBA" id="ARBA00022603"/>
    </source>
</evidence>
<feature type="domain" description="Ketosynthase family 3 (KS3)" evidence="12">
    <location>
        <begin position="8"/>
        <end position="444"/>
    </location>
</feature>
<dbReference type="GO" id="GO:0032259">
    <property type="term" value="P:methylation"/>
    <property type="evidence" value="ECO:0007669"/>
    <property type="project" value="UniProtKB-KW"/>
</dbReference>
<evidence type="ECO:0000256" key="3">
    <source>
        <dbReference type="ARBA" id="ARBA00022598"/>
    </source>
</evidence>
<dbReference type="PROSITE" id="PS00606">
    <property type="entry name" value="KS3_1"/>
    <property type="match status" value="1"/>
</dbReference>
<evidence type="ECO:0000259" key="13">
    <source>
        <dbReference type="PROSITE" id="PS52019"/>
    </source>
</evidence>
<dbReference type="InterPro" id="IPR014031">
    <property type="entry name" value="Ketoacyl_synth_C"/>
</dbReference>
<dbReference type="PANTHER" id="PTHR43775">
    <property type="entry name" value="FATTY ACID SYNTHASE"/>
    <property type="match status" value="1"/>
</dbReference>
<dbReference type="Gene3D" id="3.10.129.110">
    <property type="entry name" value="Polyketide synthase dehydratase"/>
    <property type="match status" value="1"/>
</dbReference>
<dbReference type="InterPro" id="IPR013968">
    <property type="entry name" value="PKS_KR"/>
</dbReference>
<gene>
    <name evidence="14" type="ORF">GP486_001017</name>
</gene>
<dbReference type="SUPFAM" id="SSF53335">
    <property type="entry name" value="S-adenosyl-L-methionine-dependent methyltransferases"/>
    <property type="match status" value="1"/>
</dbReference>
<evidence type="ECO:0000313" key="14">
    <source>
        <dbReference type="EMBL" id="KAH0565584.1"/>
    </source>
</evidence>
<dbReference type="Pfam" id="PF02801">
    <property type="entry name" value="Ketoacyl-synt_C"/>
    <property type="match status" value="1"/>
</dbReference>
<dbReference type="Gene3D" id="3.30.559.30">
    <property type="entry name" value="Nonribosomal peptide synthetase, condensation domain"/>
    <property type="match status" value="1"/>
</dbReference>
<dbReference type="InterPro" id="IPR016035">
    <property type="entry name" value="Acyl_Trfase/lysoPLipase"/>
</dbReference>
<evidence type="ECO:0000256" key="7">
    <source>
        <dbReference type="ARBA" id="ARBA00023268"/>
    </source>
</evidence>
<dbReference type="Pfam" id="PF08659">
    <property type="entry name" value="KR"/>
    <property type="match status" value="1"/>
</dbReference>
<dbReference type="PANTHER" id="PTHR43775:SF20">
    <property type="entry name" value="HYBRID PKS-NRPS SYNTHETASE APDA"/>
    <property type="match status" value="1"/>
</dbReference>
<dbReference type="SUPFAM" id="SSF51735">
    <property type="entry name" value="NAD(P)-binding Rossmann-fold domains"/>
    <property type="match status" value="2"/>
</dbReference>
<keyword evidence="15" id="KW-1185">Reference proteome</keyword>
<dbReference type="InterPro" id="IPR045851">
    <property type="entry name" value="AMP-bd_C_sf"/>
</dbReference>
<dbReference type="InterPro" id="IPR036736">
    <property type="entry name" value="ACP-like_sf"/>
</dbReference>
<dbReference type="InterPro" id="IPR006162">
    <property type="entry name" value="Ppantetheine_attach_site"/>
</dbReference>
<evidence type="ECO:0000256" key="9">
    <source>
        <dbReference type="PROSITE-ProRule" id="PRU01363"/>
    </source>
</evidence>
<dbReference type="InterPro" id="IPR009081">
    <property type="entry name" value="PP-bd_ACP"/>
</dbReference>
<dbReference type="Gene3D" id="3.40.50.12780">
    <property type="entry name" value="N-terminal domain of ligase-like"/>
    <property type="match status" value="1"/>
</dbReference>
<keyword evidence="5" id="KW-0808">Transferase</keyword>
<dbReference type="SUPFAM" id="SSF55048">
    <property type="entry name" value="Probable ACP-binding domain of malonyl-CoA ACP transacylase"/>
    <property type="match status" value="1"/>
</dbReference>
<dbReference type="CDD" id="cd05930">
    <property type="entry name" value="A_NRPS"/>
    <property type="match status" value="1"/>
</dbReference>
<evidence type="ECO:0000256" key="5">
    <source>
        <dbReference type="ARBA" id="ARBA00022679"/>
    </source>
</evidence>
<reference evidence="14" key="1">
    <citation type="submission" date="2021-03" db="EMBL/GenBank/DDBJ databases">
        <title>Comparative genomics and phylogenomic investigation of the class Geoglossomycetes provide insights into ecological specialization and systematics.</title>
        <authorList>
            <person name="Melie T."/>
            <person name="Pirro S."/>
            <person name="Miller A.N."/>
            <person name="Quandt A."/>
        </authorList>
    </citation>
    <scope>NUCLEOTIDE SEQUENCE</scope>
    <source>
        <strain evidence="14">CAQ_001_2017</strain>
    </source>
</reference>
<dbReference type="PROSITE" id="PS52004">
    <property type="entry name" value="KS3_2"/>
    <property type="match status" value="1"/>
</dbReference>
<dbReference type="CDD" id="cd02440">
    <property type="entry name" value="AdoMet_MTases"/>
    <property type="match status" value="1"/>
</dbReference>
<dbReference type="InterPro" id="IPR042099">
    <property type="entry name" value="ANL_N_sf"/>
</dbReference>
<dbReference type="Pfam" id="PF14765">
    <property type="entry name" value="PS-DH"/>
    <property type="match status" value="1"/>
</dbReference>
<dbReference type="Pfam" id="PF00668">
    <property type="entry name" value="Condensation"/>
    <property type="match status" value="1"/>
</dbReference>
<keyword evidence="4" id="KW-0489">Methyltransferase</keyword>
<dbReference type="InterPro" id="IPR001227">
    <property type="entry name" value="Ac_transferase_dom_sf"/>
</dbReference>
<dbReference type="InterPro" id="IPR032821">
    <property type="entry name" value="PKS_assoc"/>
</dbReference>
<dbReference type="InterPro" id="IPR049552">
    <property type="entry name" value="PKS_DH_N"/>
</dbReference>
<dbReference type="GO" id="GO:0009403">
    <property type="term" value="P:toxin biosynthetic process"/>
    <property type="evidence" value="ECO:0007669"/>
    <property type="project" value="UniProtKB-ARBA"/>
</dbReference>
<dbReference type="InterPro" id="IPR020807">
    <property type="entry name" value="PKS_DH"/>
</dbReference>
<feature type="active site" description="Proton donor; for dehydratase activity" evidence="9">
    <location>
        <position position="1156"/>
    </location>
</feature>
<evidence type="ECO:0000256" key="6">
    <source>
        <dbReference type="ARBA" id="ARBA00022737"/>
    </source>
</evidence>
<proteinExistence type="inferred from homology"/>
<dbReference type="EMBL" id="JAGHQM010000078">
    <property type="protein sequence ID" value="KAH0565584.1"/>
    <property type="molecule type" value="Genomic_DNA"/>
</dbReference>
<dbReference type="Pfam" id="PF21089">
    <property type="entry name" value="PKS_DH_N"/>
    <property type="match status" value="1"/>
</dbReference>
<dbReference type="InterPro" id="IPR013217">
    <property type="entry name" value="Methyltransf_12"/>
</dbReference>
<dbReference type="Gene3D" id="3.40.50.150">
    <property type="entry name" value="Vaccinia Virus protein VP39"/>
    <property type="match status" value="1"/>
</dbReference>
<dbReference type="InterPro" id="IPR023213">
    <property type="entry name" value="CAT-like_dom_sf"/>
</dbReference>
<dbReference type="GO" id="GO:0004312">
    <property type="term" value="F:fatty acid synthase activity"/>
    <property type="evidence" value="ECO:0007669"/>
    <property type="project" value="TreeGrafter"/>
</dbReference>
<dbReference type="SMART" id="SM00823">
    <property type="entry name" value="PKS_PP"/>
    <property type="match status" value="2"/>
</dbReference>
<dbReference type="SUPFAM" id="SSF56801">
    <property type="entry name" value="Acetyl-CoA synthetase-like"/>
    <property type="match status" value="1"/>
</dbReference>
<dbReference type="Pfam" id="PF08242">
    <property type="entry name" value="Methyltransf_12"/>
    <property type="match status" value="1"/>
</dbReference>
<dbReference type="GO" id="GO:0006633">
    <property type="term" value="P:fatty acid biosynthetic process"/>
    <property type="evidence" value="ECO:0007669"/>
    <property type="project" value="InterPro"/>
</dbReference>
<evidence type="ECO:0000259" key="11">
    <source>
        <dbReference type="PROSITE" id="PS50075"/>
    </source>
</evidence>
<dbReference type="GO" id="GO:0016874">
    <property type="term" value="F:ligase activity"/>
    <property type="evidence" value="ECO:0007669"/>
    <property type="project" value="UniProtKB-KW"/>
</dbReference>
<dbReference type="GO" id="GO:0008168">
    <property type="term" value="F:methyltransferase activity"/>
    <property type="evidence" value="ECO:0007669"/>
    <property type="project" value="UniProtKB-KW"/>
</dbReference>
<feature type="compositionally biased region" description="Polar residues" evidence="10">
    <location>
        <begin position="2549"/>
        <end position="2561"/>
    </location>
</feature>
<dbReference type="InterPro" id="IPR050091">
    <property type="entry name" value="PKS_NRPS_Biosynth_Enz"/>
</dbReference>
<feature type="region of interest" description="N-terminal hotdog fold" evidence="9">
    <location>
        <begin position="946"/>
        <end position="1086"/>
    </location>
</feature>
<evidence type="ECO:0000256" key="10">
    <source>
        <dbReference type="SAM" id="MobiDB-lite"/>
    </source>
</evidence>
<dbReference type="InterPro" id="IPR042104">
    <property type="entry name" value="PKS_dehydratase_sf"/>
</dbReference>